<evidence type="ECO:0000313" key="1">
    <source>
        <dbReference type="EMBL" id="KAJ8983736.1"/>
    </source>
</evidence>
<protein>
    <submittedName>
        <fullName evidence="1">Uncharacterized protein</fullName>
    </submittedName>
</protein>
<dbReference type="Proteomes" id="UP001162164">
    <property type="component" value="Unassembled WGS sequence"/>
</dbReference>
<comment type="caution">
    <text evidence="1">The sequence shown here is derived from an EMBL/GenBank/DDBJ whole genome shotgun (WGS) entry which is preliminary data.</text>
</comment>
<organism evidence="1 2">
    <name type="scientific">Molorchus minor</name>
    <dbReference type="NCBI Taxonomy" id="1323400"/>
    <lineage>
        <taxon>Eukaryota</taxon>
        <taxon>Metazoa</taxon>
        <taxon>Ecdysozoa</taxon>
        <taxon>Arthropoda</taxon>
        <taxon>Hexapoda</taxon>
        <taxon>Insecta</taxon>
        <taxon>Pterygota</taxon>
        <taxon>Neoptera</taxon>
        <taxon>Endopterygota</taxon>
        <taxon>Coleoptera</taxon>
        <taxon>Polyphaga</taxon>
        <taxon>Cucujiformia</taxon>
        <taxon>Chrysomeloidea</taxon>
        <taxon>Cerambycidae</taxon>
        <taxon>Lamiinae</taxon>
        <taxon>Monochamini</taxon>
        <taxon>Molorchus</taxon>
    </lineage>
</organism>
<dbReference type="EMBL" id="JAPWTJ010000064">
    <property type="protein sequence ID" value="KAJ8983736.1"/>
    <property type="molecule type" value="Genomic_DNA"/>
</dbReference>
<keyword evidence="2" id="KW-1185">Reference proteome</keyword>
<reference evidence="1" key="1">
    <citation type="journal article" date="2023" name="Insect Mol. Biol.">
        <title>Genome sequencing provides insights into the evolution of gene families encoding plant cell wall-degrading enzymes in longhorned beetles.</title>
        <authorList>
            <person name="Shin N.R."/>
            <person name="Okamura Y."/>
            <person name="Kirsch R."/>
            <person name="Pauchet Y."/>
        </authorList>
    </citation>
    <scope>NUCLEOTIDE SEQUENCE</scope>
    <source>
        <strain evidence="1">MMC_N1</strain>
    </source>
</reference>
<sequence>MGWRRWWIQGEEITMAHDNRGLAVAVVAADSPMGTEIEDLIKFHLSGYNSR</sequence>
<evidence type="ECO:0000313" key="2">
    <source>
        <dbReference type="Proteomes" id="UP001162164"/>
    </source>
</evidence>
<proteinExistence type="predicted"/>
<accession>A0ABQ9JZI9</accession>
<name>A0ABQ9JZI9_9CUCU</name>
<gene>
    <name evidence="1" type="ORF">NQ317_007259</name>
</gene>